<evidence type="ECO:0000313" key="3">
    <source>
        <dbReference type="Proteomes" id="UP001165060"/>
    </source>
</evidence>
<dbReference type="SUPFAM" id="SSF55729">
    <property type="entry name" value="Acyl-CoA N-acyltransferases (Nat)"/>
    <property type="match status" value="1"/>
</dbReference>
<organism evidence="2 3">
    <name type="scientific">Tetraparma gracilis</name>
    <dbReference type="NCBI Taxonomy" id="2962635"/>
    <lineage>
        <taxon>Eukaryota</taxon>
        <taxon>Sar</taxon>
        <taxon>Stramenopiles</taxon>
        <taxon>Ochrophyta</taxon>
        <taxon>Bolidophyceae</taxon>
        <taxon>Parmales</taxon>
        <taxon>Triparmaceae</taxon>
        <taxon>Tetraparma</taxon>
    </lineage>
</organism>
<dbReference type="Proteomes" id="UP001165060">
    <property type="component" value="Unassembled WGS sequence"/>
</dbReference>
<dbReference type="CDD" id="cd04301">
    <property type="entry name" value="NAT_SF"/>
    <property type="match status" value="1"/>
</dbReference>
<accession>A0ABQ6NBD8</accession>
<protein>
    <recommendedName>
        <fullName evidence="1">N-acetyltransferase domain-containing protein</fullName>
    </recommendedName>
</protein>
<dbReference type="InterPro" id="IPR000182">
    <property type="entry name" value="GNAT_dom"/>
</dbReference>
<proteinExistence type="predicted"/>
<dbReference type="PROSITE" id="PS51186">
    <property type="entry name" value="GNAT"/>
    <property type="match status" value="1"/>
</dbReference>
<gene>
    <name evidence="2" type="ORF">TeGR_g4062</name>
</gene>
<evidence type="ECO:0000259" key="1">
    <source>
        <dbReference type="PROSITE" id="PS51186"/>
    </source>
</evidence>
<sequence length="203" mass="21818">MGAPRLPGLDVAALCDPDDRTLADLSSFFVGSFWRDKAGGALSEQQASALMDFQLGEFKAFFFLSRESTTQRSLIRATEHNQTVGMTCVEAARVTVSGGGGRKEDRRSAVRPVLSNLVVAEGARRKGVAERLVGEAEVTAMSWGFDSCYLLVCADNAPAVSLYKKLGFAVAFEDDEAKTSEVEQDGTVKSVPAAVLVMRKSLK</sequence>
<dbReference type="PANTHER" id="PTHR47443">
    <property type="entry name" value="ACYL-COA N-ACYLTRANSFERASES (NAT) SUPERFAMILY PROTEIN"/>
    <property type="match status" value="1"/>
</dbReference>
<keyword evidence="3" id="KW-1185">Reference proteome</keyword>
<feature type="domain" description="N-acetyltransferase" evidence="1">
    <location>
        <begin position="48"/>
        <end position="203"/>
    </location>
</feature>
<dbReference type="Pfam" id="PF00583">
    <property type="entry name" value="Acetyltransf_1"/>
    <property type="match status" value="1"/>
</dbReference>
<comment type="caution">
    <text evidence="2">The sequence shown here is derived from an EMBL/GenBank/DDBJ whole genome shotgun (WGS) entry which is preliminary data.</text>
</comment>
<dbReference type="EMBL" id="BRYB01006602">
    <property type="protein sequence ID" value="GMI52834.1"/>
    <property type="molecule type" value="Genomic_DNA"/>
</dbReference>
<name>A0ABQ6NBD8_9STRA</name>
<reference evidence="2 3" key="1">
    <citation type="journal article" date="2023" name="Commun. Biol.">
        <title>Genome analysis of Parmales, the sister group of diatoms, reveals the evolutionary specialization of diatoms from phago-mixotrophs to photoautotrophs.</title>
        <authorList>
            <person name="Ban H."/>
            <person name="Sato S."/>
            <person name="Yoshikawa S."/>
            <person name="Yamada K."/>
            <person name="Nakamura Y."/>
            <person name="Ichinomiya M."/>
            <person name="Sato N."/>
            <person name="Blanc-Mathieu R."/>
            <person name="Endo H."/>
            <person name="Kuwata A."/>
            <person name="Ogata H."/>
        </authorList>
    </citation>
    <scope>NUCLEOTIDE SEQUENCE [LARGE SCALE GENOMIC DNA]</scope>
</reference>
<dbReference type="PANTHER" id="PTHR47443:SF3">
    <property type="entry name" value="GCN5-RELATED N-ACETYLTRANSFERASE 4, CHLOROPLASTIC"/>
    <property type="match status" value="1"/>
</dbReference>
<evidence type="ECO:0000313" key="2">
    <source>
        <dbReference type="EMBL" id="GMI52834.1"/>
    </source>
</evidence>
<dbReference type="InterPro" id="IPR016181">
    <property type="entry name" value="Acyl_CoA_acyltransferase"/>
</dbReference>
<dbReference type="Gene3D" id="3.40.630.30">
    <property type="match status" value="1"/>
</dbReference>